<dbReference type="PROSITE" id="PS00595">
    <property type="entry name" value="AA_TRANSFER_CLASS_5"/>
    <property type="match status" value="1"/>
</dbReference>
<dbReference type="SUPFAM" id="SSF53383">
    <property type="entry name" value="PLP-dependent transferases"/>
    <property type="match status" value="1"/>
</dbReference>
<evidence type="ECO:0000256" key="1">
    <source>
        <dbReference type="ARBA" id="ARBA00001933"/>
    </source>
</evidence>
<comment type="caution">
    <text evidence="10">The sequence shown here is derived from an EMBL/GenBank/DDBJ whole genome shotgun (WGS) entry which is preliminary data.</text>
</comment>
<dbReference type="AlphaFoldDB" id="A0A7V5LUS1"/>
<comment type="similarity">
    <text evidence="2 8">Belongs to the class-V pyridoxal-phosphate-dependent aminotransferase family. Csd subfamily.</text>
</comment>
<feature type="domain" description="Aminotransferase class V" evidence="9">
    <location>
        <begin position="2"/>
        <end position="327"/>
    </location>
</feature>
<proteinExistence type="inferred from homology"/>
<dbReference type="InterPro" id="IPR020578">
    <property type="entry name" value="Aminotrans_V_PyrdxlP_BS"/>
</dbReference>
<accession>A0A7V5LUS1</accession>
<dbReference type="EC" id="2.8.1.7" evidence="3 8"/>
<evidence type="ECO:0000259" key="9">
    <source>
        <dbReference type="Pfam" id="PF00266"/>
    </source>
</evidence>
<name>A0A7V5LUS1_UNCW3</name>
<dbReference type="GO" id="GO:0006534">
    <property type="term" value="P:cysteine metabolic process"/>
    <property type="evidence" value="ECO:0007669"/>
    <property type="project" value="UniProtKB-UniRule"/>
</dbReference>
<dbReference type="CDD" id="cd06453">
    <property type="entry name" value="SufS_like"/>
    <property type="match status" value="1"/>
</dbReference>
<dbReference type="InterPro" id="IPR000192">
    <property type="entry name" value="Aminotrans_V_dom"/>
</dbReference>
<evidence type="ECO:0000256" key="2">
    <source>
        <dbReference type="ARBA" id="ARBA00010447"/>
    </source>
</evidence>
<dbReference type="EMBL" id="DRTX01000165">
    <property type="protein sequence ID" value="HHF53371.1"/>
    <property type="molecule type" value="Genomic_DNA"/>
</dbReference>
<dbReference type="InterPro" id="IPR015421">
    <property type="entry name" value="PyrdxlP-dep_Trfase_major"/>
</dbReference>
<evidence type="ECO:0000313" key="10">
    <source>
        <dbReference type="EMBL" id="HHF53371.1"/>
    </source>
</evidence>
<dbReference type="PANTHER" id="PTHR43586:SF8">
    <property type="entry name" value="CYSTEINE DESULFURASE 1, CHLOROPLASTIC"/>
    <property type="match status" value="1"/>
</dbReference>
<evidence type="ECO:0000256" key="5">
    <source>
        <dbReference type="ARBA" id="ARBA00022898"/>
    </source>
</evidence>
<organism evidence="10">
    <name type="scientific">candidate division WOR-3 bacterium</name>
    <dbReference type="NCBI Taxonomy" id="2052148"/>
    <lineage>
        <taxon>Bacteria</taxon>
        <taxon>Bacteria division WOR-3</taxon>
    </lineage>
</organism>
<sequence length="340" mass="38211">EMYEEAHRAVKEFINARTWEEIIFTRNTTEAINLVAYSLGVRRFKPGDEIIITMMEHHSNMVPWQMLKDLCGIKLHYIKLKPDGTLDLEHYRSLLSPKTKLVAVAHVSNVLGVINPVKEIIKLAHEVGALVLIDAAQSVPHMKVDVQEIDCDFMAFSGHKMLGPTGIGVLYGKKELLEDMDPFLRGGDMIKQVKIEGASWNDLPWKFEAGTSNIAGGIGLKAAIEYLQNIGVDCIFEHEKALAKYTINKLKEIEEVKLFGPEERIGVISFVVKGISPDLVGIAMNEKGIAIRTGCHCAQPLHEFFGIRGTARASFYLYNTFEEADKFIERLEEIITRSKK</sequence>
<keyword evidence="5 8" id="KW-0663">Pyridoxal phosphate</keyword>
<dbReference type="InterPro" id="IPR015422">
    <property type="entry name" value="PyrdxlP-dep_Trfase_small"/>
</dbReference>
<dbReference type="GO" id="GO:0031071">
    <property type="term" value="F:cysteine desulfurase activity"/>
    <property type="evidence" value="ECO:0007669"/>
    <property type="project" value="UniProtKB-UniRule"/>
</dbReference>
<evidence type="ECO:0000256" key="8">
    <source>
        <dbReference type="RuleBase" id="RU004506"/>
    </source>
</evidence>
<dbReference type="PANTHER" id="PTHR43586">
    <property type="entry name" value="CYSTEINE DESULFURASE"/>
    <property type="match status" value="1"/>
</dbReference>
<comment type="cofactor">
    <cofactor evidence="1 7">
        <name>pyridoxal 5'-phosphate</name>
        <dbReference type="ChEBI" id="CHEBI:597326"/>
    </cofactor>
</comment>
<dbReference type="Pfam" id="PF00266">
    <property type="entry name" value="Aminotran_5"/>
    <property type="match status" value="1"/>
</dbReference>
<evidence type="ECO:0000256" key="6">
    <source>
        <dbReference type="ARBA" id="ARBA00050776"/>
    </source>
</evidence>
<dbReference type="NCBIfam" id="TIGR01979">
    <property type="entry name" value="sufS"/>
    <property type="match status" value="1"/>
</dbReference>
<comment type="function">
    <text evidence="8">Catalyzes the removal of elemental sulfur and selenium atoms from L-cysteine, L-cystine, L-selenocysteine, and L-selenocystine to produce L-alanine.</text>
</comment>
<dbReference type="Gene3D" id="3.90.1150.10">
    <property type="entry name" value="Aspartate Aminotransferase, domain 1"/>
    <property type="match status" value="1"/>
</dbReference>
<dbReference type="Gene3D" id="3.40.640.10">
    <property type="entry name" value="Type I PLP-dependent aspartate aminotransferase-like (Major domain)"/>
    <property type="match status" value="1"/>
</dbReference>
<dbReference type="GO" id="GO:0030170">
    <property type="term" value="F:pyridoxal phosphate binding"/>
    <property type="evidence" value="ECO:0007669"/>
    <property type="project" value="UniProtKB-UniRule"/>
</dbReference>
<feature type="non-terminal residue" evidence="10">
    <location>
        <position position="1"/>
    </location>
</feature>
<comment type="catalytic activity">
    <reaction evidence="6 8">
        <text>(sulfur carrier)-H + L-cysteine = (sulfur carrier)-SH + L-alanine</text>
        <dbReference type="Rhea" id="RHEA:43892"/>
        <dbReference type="Rhea" id="RHEA-COMP:14737"/>
        <dbReference type="Rhea" id="RHEA-COMP:14739"/>
        <dbReference type="ChEBI" id="CHEBI:29917"/>
        <dbReference type="ChEBI" id="CHEBI:35235"/>
        <dbReference type="ChEBI" id="CHEBI:57972"/>
        <dbReference type="ChEBI" id="CHEBI:64428"/>
        <dbReference type="EC" id="2.8.1.7"/>
    </reaction>
</comment>
<gene>
    <name evidence="10" type="ORF">ENL43_03290</name>
</gene>
<reference evidence="10" key="1">
    <citation type="journal article" date="2020" name="mSystems">
        <title>Genome- and Community-Level Interaction Insights into Carbon Utilization and Element Cycling Functions of Hydrothermarchaeota in Hydrothermal Sediment.</title>
        <authorList>
            <person name="Zhou Z."/>
            <person name="Liu Y."/>
            <person name="Xu W."/>
            <person name="Pan J."/>
            <person name="Luo Z.H."/>
            <person name="Li M."/>
        </authorList>
    </citation>
    <scope>NUCLEOTIDE SEQUENCE [LARGE SCALE GENOMIC DNA]</scope>
    <source>
        <strain evidence="10">HyVt-96</strain>
    </source>
</reference>
<evidence type="ECO:0000256" key="4">
    <source>
        <dbReference type="ARBA" id="ARBA00022679"/>
    </source>
</evidence>
<evidence type="ECO:0000256" key="7">
    <source>
        <dbReference type="RuleBase" id="RU004504"/>
    </source>
</evidence>
<dbReference type="InterPro" id="IPR015424">
    <property type="entry name" value="PyrdxlP-dep_Trfase"/>
</dbReference>
<protein>
    <recommendedName>
        <fullName evidence="3 8">Cysteine desulfurase</fullName>
        <ecNumber evidence="3 8">2.8.1.7</ecNumber>
    </recommendedName>
</protein>
<keyword evidence="4 8" id="KW-0808">Transferase</keyword>
<dbReference type="Proteomes" id="UP000886050">
    <property type="component" value="Unassembled WGS sequence"/>
</dbReference>
<evidence type="ECO:0000256" key="3">
    <source>
        <dbReference type="ARBA" id="ARBA00012239"/>
    </source>
</evidence>
<dbReference type="InterPro" id="IPR010970">
    <property type="entry name" value="Cys_dSase_SufS"/>
</dbReference>